<feature type="domain" description="Methyl-accepting transducer" evidence="4">
    <location>
        <begin position="77"/>
        <end position="320"/>
    </location>
</feature>
<dbReference type="InterPro" id="IPR004089">
    <property type="entry name" value="MCPsignal_dom"/>
</dbReference>
<accession>B0SQR2</accession>
<dbReference type="Pfam" id="PF00015">
    <property type="entry name" value="MCPsignal"/>
    <property type="match status" value="1"/>
</dbReference>
<dbReference type="Gene3D" id="1.10.287.950">
    <property type="entry name" value="Methyl-accepting chemotaxis protein"/>
    <property type="match status" value="1"/>
</dbReference>
<dbReference type="InterPro" id="IPR004090">
    <property type="entry name" value="Chemotax_Me-accpt_rcpt"/>
</dbReference>
<dbReference type="SMART" id="SM00283">
    <property type="entry name" value="MA"/>
    <property type="match status" value="1"/>
</dbReference>
<dbReference type="KEGG" id="lbi:LEPBI_I3244"/>
<dbReference type="RefSeq" id="WP_012390165.1">
    <property type="nucleotide sequence ID" value="NC_010602.1"/>
</dbReference>
<sequence>MKILIRIMFPFKTNDSIKLSLIQNRKSIREHIIRNTSIENPMDKEFLELFEIQKKIRSFIASSADGIATSILGTSTNLKNIEKVQSEFVSSLSHFSDISMNLASSAEELDAVIHSISFQISETLKTFDQTGQRNQELVKSLEKTSKEIENIAKQSLWVKLENQKNDEEFLSLYNDLKKINENIQLVKDISDRTNLLALNASIEAARAGEGGRGFSVVADGVSKLAENTKIAVKTIQDSAAHIRNRFLEFQENSKARTSVLVEIIEKIQGIETAIIANRKESNSNLSEIQILISQFHELELKLREVGSASANIANDSTSISNQVHVLSDHSIHSKTDFDSIFAKIEETVKLITNQNSVWLLEFIFHRRMDHIHWVKAVDDAIQTNLVQNLPQLNHTLCKMGLWYYQSSVLDQNQKRIHEKLEAPHQELHQCAIRIKEAMLLEDKEAVKTERTKLQECFLVLSKTFDEYINYLEAKTLENLELTSIN</sequence>
<dbReference type="SUPFAM" id="SSF58104">
    <property type="entry name" value="Methyl-accepting chemotaxis protein (MCP) signaling domain"/>
    <property type="match status" value="1"/>
</dbReference>
<dbReference type="Pfam" id="PF13682">
    <property type="entry name" value="CZB"/>
    <property type="match status" value="1"/>
</dbReference>
<keyword evidence="6" id="KW-1185">Reference proteome</keyword>
<dbReference type="PANTHER" id="PTHR32089">
    <property type="entry name" value="METHYL-ACCEPTING CHEMOTAXIS PROTEIN MCPB"/>
    <property type="match status" value="1"/>
</dbReference>
<dbReference type="PRINTS" id="PR00260">
    <property type="entry name" value="CHEMTRNSDUCR"/>
</dbReference>
<dbReference type="STRING" id="456481.LEPBI_I3244"/>
<gene>
    <name evidence="5" type="ordered locus">LEPBI_I3244</name>
</gene>
<evidence type="ECO:0000256" key="2">
    <source>
        <dbReference type="ARBA" id="ARBA00029447"/>
    </source>
</evidence>
<dbReference type="Gene3D" id="1.20.120.30">
    <property type="entry name" value="Aspartate receptor, ligand-binding domain"/>
    <property type="match status" value="1"/>
</dbReference>
<dbReference type="Proteomes" id="UP000001847">
    <property type="component" value="Chromosome I"/>
</dbReference>
<proteinExistence type="inferred from homology"/>
<dbReference type="PROSITE" id="PS50111">
    <property type="entry name" value="CHEMOTAXIS_TRANSDUC_2"/>
    <property type="match status" value="1"/>
</dbReference>
<dbReference type="GO" id="GO:0016020">
    <property type="term" value="C:membrane"/>
    <property type="evidence" value="ECO:0007669"/>
    <property type="project" value="InterPro"/>
</dbReference>
<name>B0SQR2_LEPBP</name>
<dbReference type="GO" id="GO:0007165">
    <property type="term" value="P:signal transduction"/>
    <property type="evidence" value="ECO:0007669"/>
    <property type="project" value="UniProtKB-KW"/>
</dbReference>
<comment type="similarity">
    <text evidence="2">Belongs to the methyl-accepting chemotaxis (MCP) protein family.</text>
</comment>
<dbReference type="EMBL" id="CP000786">
    <property type="protein sequence ID" value="ABZ99309.1"/>
    <property type="molecule type" value="Genomic_DNA"/>
</dbReference>
<protein>
    <submittedName>
        <fullName evidence="5">Putative chemotaxis sensory transducer</fullName>
    </submittedName>
</protein>
<dbReference type="BioCyc" id="LBIF456481:LEPBI_RS15890-MONOMER"/>
<dbReference type="OrthoDB" id="13222at2"/>
<dbReference type="HOGENOM" id="CLU_562344_0_0_12"/>
<reference evidence="5 6" key="1">
    <citation type="journal article" date="2008" name="PLoS ONE">
        <title>Genome sequence of the saprophyte Leptospira biflexa provides insights into the evolution of Leptospira and the pathogenesis of leptospirosis.</title>
        <authorList>
            <person name="Picardeau M."/>
            <person name="Bulach D.M."/>
            <person name="Bouchier C."/>
            <person name="Zuerner R.L."/>
            <person name="Zidane N."/>
            <person name="Wilson P.J."/>
            <person name="Creno S."/>
            <person name="Kuczek E.S."/>
            <person name="Bommezzadri S."/>
            <person name="Davis J.C."/>
            <person name="McGrath A."/>
            <person name="Johnson M.J."/>
            <person name="Boursaux-Eude C."/>
            <person name="Seemann T."/>
            <person name="Rouy Z."/>
            <person name="Coppel R.L."/>
            <person name="Rood J.I."/>
            <person name="Lajus A."/>
            <person name="Davies J.K."/>
            <person name="Medigue C."/>
            <person name="Adler B."/>
        </authorList>
    </citation>
    <scope>NUCLEOTIDE SEQUENCE [LARGE SCALE GENOMIC DNA]</scope>
    <source>
        <strain evidence="6">Patoc 1 / ATCC 23582 / Paris</strain>
    </source>
</reference>
<organism evidence="5 6">
    <name type="scientific">Leptospira biflexa serovar Patoc (strain Patoc 1 / ATCC 23582 / Paris)</name>
    <dbReference type="NCBI Taxonomy" id="456481"/>
    <lineage>
        <taxon>Bacteria</taxon>
        <taxon>Pseudomonadati</taxon>
        <taxon>Spirochaetota</taxon>
        <taxon>Spirochaetia</taxon>
        <taxon>Leptospirales</taxon>
        <taxon>Leptospiraceae</taxon>
        <taxon>Leptospira</taxon>
    </lineage>
</organism>
<keyword evidence="1 3" id="KW-0807">Transducer</keyword>
<evidence type="ECO:0000313" key="5">
    <source>
        <dbReference type="EMBL" id="ABZ99309.1"/>
    </source>
</evidence>
<dbReference type="GO" id="GO:0004888">
    <property type="term" value="F:transmembrane signaling receptor activity"/>
    <property type="evidence" value="ECO:0007669"/>
    <property type="project" value="InterPro"/>
</dbReference>
<evidence type="ECO:0000259" key="4">
    <source>
        <dbReference type="PROSITE" id="PS50111"/>
    </source>
</evidence>
<evidence type="ECO:0000256" key="1">
    <source>
        <dbReference type="ARBA" id="ARBA00023224"/>
    </source>
</evidence>
<dbReference type="GO" id="GO:0006935">
    <property type="term" value="P:chemotaxis"/>
    <property type="evidence" value="ECO:0007669"/>
    <property type="project" value="InterPro"/>
</dbReference>
<dbReference type="AlphaFoldDB" id="B0SQR2"/>
<evidence type="ECO:0000256" key="3">
    <source>
        <dbReference type="PROSITE-ProRule" id="PRU00284"/>
    </source>
</evidence>
<evidence type="ECO:0000313" key="6">
    <source>
        <dbReference type="Proteomes" id="UP000001847"/>
    </source>
</evidence>
<dbReference type="InterPro" id="IPR025991">
    <property type="entry name" value="Chemoreceptor_zinc-bind_dom"/>
</dbReference>
<dbReference type="PANTHER" id="PTHR32089:SF112">
    <property type="entry name" value="LYSOZYME-LIKE PROTEIN-RELATED"/>
    <property type="match status" value="1"/>
</dbReference>